<reference evidence="1" key="1">
    <citation type="submission" date="2025-08" db="UniProtKB">
        <authorList>
            <consortium name="Ensembl"/>
        </authorList>
    </citation>
    <scope>IDENTIFICATION</scope>
</reference>
<proteinExistence type="predicted"/>
<protein>
    <submittedName>
        <fullName evidence="1">Uncharacterized protein</fullName>
    </submittedName>
</protein>
<reference evidence="1" key="2">
    <citation type="submission" date="2025-09" db="UniProtKB">
        <authorList>
            <consortium name="Ensembl"/>
        </authorList>
    </citation>
    <scope>IDENTIFICATION</scope>
</reference>
<dbReference type="AlphaFoldDB" id="A0A3B4UD86"/>
<dbReference type="GeneTree" id="ENSGT00940000177393"/>
<dbReference type="InterPro" id="IPR027417">
    <property type="entry name" value="P-loop_NTPase"/>
</dbReference>
<dbReference type="OMA" id="ELCFWHI"/>
<dbReference type="Ensembl" id="ENSSDUT00000016651.1">
    <property type="protein sequence ID" value="ENSSDUP00000016347.1"/>
    <property type="gene ID" value="ENSSDUG00000011940.1"/>
</dbReference>
<sequence length="58" mass="6519">NMERGNKTEFIKNKYIQYGGILLPSECHSAESLEFAQSLSVEDTDVFVVTFPKSGTVY</sequence>
<evidence type="ECO:0000313" key="2">
    <source>
        <dbReference type="Proteomes" id="UP000261420"/>
    </source>
</evidence>
<dbReference type="SUPFAM" id="SSF52540">
    <property type="entry name" value="P-loop containing nucleoside triphosphate hydrolases"/>
    <property type="match status" value="1"/>
</dbReference>
<evidence type="ECO:0000313" key="1">
    <source>
        <dbReference type="Ensembl" id="ENSSDUP00000016347.1"/>
    </source>
</evidence>
<dbReference type="Gene3D" id="3.40.50.300">
    <property type="entry name" value="P-loop containing nucleotide triphosphate hydrolases"/>
    <property type="match status" value="1"/>
</dbReference>
<dbReference type="Proteomes" id="UP000261420">
    <property type="component" value="Unplaced"/>
</dbReference>
<organism evidence="1 2">
    <name type="scientific">Seriola dumerili</name>
    <name type="common">Greater amberjack</name>
    <name type="synonym">Caranx dumerili</name>
    <dbReference type="NCBI Taxonomy" id="41447"/>
    <lineage>
        <taxon>Eukaryota</taxon>
        <taxon>Metazoa</taxon>
        <taxon>Chordata</taxon>
        <taxon>Craniata</taxon>
        <taxon>Vertebrata</taxon>
        <taxon>Euteleostomi</taxon>
        <taxon>Actinopterygii</taxon>
        <taxon>Neopterygii</taxon>
        <taxon>Teleostei</taxon>
        <taxon>Neoteleostei</taxon>
        <taxon>Acanthomorphata</taxon>
        <taxon>Carangaria</taxon>
        <taxon>Carangiformes</taxon>
        <taxon>Carangidae</taxon>
        <taxon>Seriola</taxon>
    </lineage>
</organism>
<name>A0A3B4UD86_SERDU</name>
<dbReference type="STRING" id="41447.ENSSDUP00000016347"/>
<keyword evidence="2" id="KW-1185">Reference proteome</keyword>
<accession>A0A3B4UD86</accession>